<evidence type="ECO:0000256" key="4">
    <source>
        <dbReference type="ARBA" id="ARBA00022833"/>
    </source>
</evidence>
<dbReference type="GO" id="GO:0045944">
    <property type="term" value="P:positive regulation of transcription by RNA polymerase II"/>
    <property type="evidence" value="ECO:0007669"/>
    <property type="project" value="TreeGrafter"/>
</dbReference>
<evidence type="ECO:0000256" key="8">
    <source>
        <dbReference type="ARBA" id="ARBA00023170"/>
    </source>
</evidence>
<dbReference type="GO" id="GO:0000122">
    <property type="term" value="P:negative regulation of transcription by RNA polymerase II"/>
    <property type="evidence" value="ECO:0007669"/>
    <property type="project" value="TreeGrafter"/>
</dbReference>
<dbReference type="CDD" id="cd06916">
    <property type="entry name" value="NR_DBD_like"/>
    <property type="match status" value="1"/>
</dbReference>
<evidence type="ECO:0000256" key="7">
    <source>
        <dbReference type="ARBA" id="ARBA00023163"/>
    </source>
</evidence>
<feature type="region of interest" description="Disordered" evidence="10">
    <location>
        <begin position="15"/>
        <end position="50"/>
    </location>
</feature>
<dbReference type="SUPFAM" id="SSF48508">
    <property type="entry name" value="Nuclear receptor ligand-binding domain"/>
    <property type="match status" value="1"/>
</dbReference>
<dbReference type="PANTHER" id="PTHR24082">
    <property type="entry name" value="NUCLEAR HORMONE RECEPTOR"/>
    <property type="match status" value="1"/>
</dbReference>
<dbReference type="Proteomes" id="UP000270094">
    <property type="component" value="Unassembled WGS sequence"/>
</dbReference>
<dbReference type="Pfam" id="PF00105">
    <property type="entry name" value="zf-C4"/>
    <property type="match status" value="1"/>
</dbReference>
<dbReference type="InterPro" id="IPR001628">
    <property type="entry name" value="Znf_hrmn_rcpt"/>
</dbReference>
<gene>
    <name evidence="12" type="ORF">SVUK_LOCUS9743</name>
</gene>
<evidence type="ECO:0000313" key="13">
    <source>
        <dbReference type="Proteomes" id="UP000270094"/>
    </source>
</evidence>
<dbReference type="PANTHER" id="PTHR24082:SF473">
    <property type="entry name" value="ECDYSONE-INDUCED PROTEIN 75B, ISOFORM B"/>
    <property type="match status" value="1"/>
</dbReference>
<dbReference type="OrthoDB" id="6081310at2759"/>
<dbReference type="GO" id="GO:0008270">
    <property type="term" value="F:zinc ion binding"/>
    <property type="evidence" value="ECO:0007669"/>
    <property type="project" value="UniProtKB-KW"/>
</dbReference>
<proteinExistence type="inferred from homology"/>
<evidence type="ECO:0000256" key="9">
    <source>
        <dbReference type="ARBA" id="ARBA00023242"/>
    </source>
</evidence>
<dbReference type="GO" id="GO:0030154">
    <property type="term" value="P:cell differentiation"/>
    <property type="evidence" value="ECO:0007669"/>
    <property type="project" value="TreeGrafter"/>
</dbReference>
<keyword evidence="13" id="KW-1185">Reference proteome</keyword>
<keyword evidence="3" id="KW-0863">Zinc-finger</keyword>
<dbReference type="InterPro" id="IPR035500">
    <property type="entry name" value="NHR-like_dom_sf"/>
</dbReference>
<keyword evidence="2" id="KW-0479">Metal-binding</keyword>
<accession>A0A3P7KWJ0</accession>
<evidence type="ECO:0000256" key="6">
    <source>
        <dbReference type="ARBA" id="ARBA00023125"/>
    </source>
</evidence>
<keyword evidence="8" id="KW-0675">Receptor</keyword>
<dbReference type="Gene3D" id="3.30.50.10">
    <property type="entry name" value="Erythroid Transcription Factor GATA-1, subunit A"/>
    <property type="match status" value="1"/>
</dbReference>
<sequence length="443" mass="49644">NPDLSVFSALDYAYRDLPTPPPEDLSLAKKATLNRPVQPPPPPPPPHASQELLLKSQKTAFNSDKSLKPALPKKPPKVLGATGDAGVRALAAKFDSQRNCKTEEMSRRKEMRYHNNFLLKTVFLNETWLAEKTAPTLYSPSLGPPLSENGKISYRRFMKEPSYFAEQAVFPTASGFQAHSTFSDVSLSHNESTSPQPTGILLPVEGKALLTCKVCGDKASGYHYGVTSCEGCKGFFRRSIQKRMEYRCLRDGDCSIFKQNRNRCQACRFKKCVVVGMSRELKSSPLDHQIVAVRFGRVSKRPPKEPLEADASDPEEKQEVSSTTSPEPSKAEFNKLIRLVYEAHDEFSAMTIKRLLSLPEHRIDFLLTETPTLSNQLHAWEVYTDKVTPDIHKTVEFAKRVPGFPSLHSGDQQALIKDPSLIFKTELETAFRAPVSLSTFHYE</sequence>
<feature type="region of interest" description="Disordered" evidence="10">
    <location>
        <begin position="301"/>
        <end position="329"/>
    </location>
</feature>
<dbReference type="FunFam" id="3.30.50.10:FF:000056">
    <property type="entry name" value="Peroxisome proliferator-activated receptor gamma"/>
    <property type="match status" value="1"/>
</dbReference>
<dbReference type="SUPFAM" id="SSF57716">
    <property type="entry name" value="Glucocorticoid receptor-like (DNA-binding domain)"/>
    <property type="match status" value="1"/>
</dbReference>
<dbReference type="GO" id="GO:0004879">
    <property type="term" value="F:nuclear receptor activity"/>
    <property type="evidence" value="ECO:0007669"/>
    <property type="project" value="TreeGrafter"/>
</dbReference>
<dbReference type="PROSITE" id="PS51030">
    <property type="entry name" value="NUCLEAR_REC_DBD_2"/>
    <property type="match status" value="1"/>
</dbReference>
<keyword evidence="7" id="KW-0804">Transcription</keyword>
<dbReference type="AlphaFoldDB" id="A0A3P7KWJ0"/>
<dbReference type="GO" id="GO:0009755">
    <property type="term" value="P:hormone-mediated signaling pathway"/>
    <property type="evidence" value="ECO:0007669"/>
    <property type="project" value="TreeGrafter"/>
</dbReference>
<feature type="non-terminal residue" evidence="12">
    <location>
        <position position="1"/>
    </location>
</feature>
<dbReference type="PROSITE" id="PS00031">
    <property type="entry name" value="NUCLEAR_REC_DBD_1"/>
    <property type="match status" value="1"/>
</dbReference>
<evidence type="ECO:0000256" key="1">
    <source>
        <dbReference type="ARBA" id="ARBA00005993"/>
    </source>
</evidence>
<name>A0A3P7KWJ0_STRVU</name>
<keyword evidence="5" id="KW-0805">Transcription regulation</keyword>
<organism evidence="12 13">
    <name type="scientific">Strongylus vulgaris</name>
    <name type="common">Blood worm</name>
    <dbReference type="NCBI Taxonomy" id="40348"/>
    <lineage>
        <taxon>Eukaryota</taxon>
        <taxon>Metazoa</taxon>
        <taxon>Ecdysozoa</taxon>
        <taxon>Nematoda</taxon>
        <taxon>Chromadorea</taxon>
        <taxon>Rhabditida</taxon>
        <taxon>Rhabditina</taxon>
        <taxon>Rhabditomorpha</taxon>
        <taxon>Strongyloidea</taxon>
        <taxon>Strongylidae</taxon>
        <taxon>Strongylus</taxon>
    </lineage>
</organism>
<dbReference type="GO" id="GO:0000978">
    <property type="term" value="F:RNA polymerase II cis-regulatory region sequence-specific DNA binding"/>
    <property type="evidence" value="ECO:0007669"/>
    <property type="project" value="TreeGrafter"/>
</dbReference>
<keyword evidence="9" id="KW-0539">Nucleus</keyword>
<evidence type="ECO:0000256" key="5">
    <source>
        <dbReference type="ARBA" id="ARBA00023015"/>
    </source>
</evidence>
<dbReference type="InterPro" id="IPR013088">
    <property type="entry name" value="Znf_NHR/GATA"/>
</dbReference>
<keyword evidence="6" id="KW-0238">DNA-binding</keyword>
<dbReference type="SMART" id="SM00399">
    <property type="entry name" value="ZnF_C4"/>
    <property type="match status" value="1"/>
</dbReference>
<reference evidence="12 13" key="1">
    <citation type="submission" date="2018-11" db="EMBL/GenBank/DDBJ databases">
        <authorList>
            <consortium name="Pathogen Informatics"/>
        </authorList>
    </citation>
    <scope>NUCLEOTIDE SEQUENCE [LARGE SCALE GENOMIC DNA]</scope>
</reference>
<protein>
    <recommendedName>
        <fullName evidence="11">Nuclear receptor domain-containing protein</fullName>
    </recommendedName>
</protein>
<dbReference type="EMBL" id="UYYB01094613">
    <property type="protein sequence ID" value="VDM74745.1"/>
    <property type="molecule type" value="Genomic_DNA"/>
</dbReference>
<evidence type="ECO:0000256" key="10">
    <source>
        <dbReference type="SAM" id="MobiDB-lite"/>
    </source>
</evidence>
<dbReference type="InterPro" id="IPR050234">
    <property type="entry name" value="Nuclear_hormone_rcpt_NR1"/>
</dbReference>
<dbReference type="Gene3D" id="1.10.565.10">
    <property type="entry name" value="Retinoid X Receptor"/>
    <property type="match status" value="1"/>
</dbReference>
<evidence type="ECO:0000256" key="3">
    <source>
        <dbReference type="ARBA" id="ARBA00022771"/>
    </source>
</evidence>
<evidence type="ECO:0000259" key="11">
    <source>
        <dbReference type="PROSITE" id="PS51030"/>
    </source>
</evidence>
<feature type="domain" description="Nuclear receptor" evidence="11">
    <location>
        <begin position="209"/>
        <end position="284"/>
    </location>
</feature>
<evidence type="ECO:0000313" key="12">
    <source>
        <dbReference type="EMBL" id="VDM74745.1"/>
    </source>
</evidence>
<evidence type="ECO:0000256" key="2">
    <source>
        <dbReference type="ARBA" id="ARBA00022723"/>
    </source>
</evidence>
<feature type="compositionally biased region" description="Pro residues" evidence="10">
    <location>
        <begin position="37"/>
        <end position="47"/>
    </location>
</feature>
<dbReference type="PRINTS" id="PR00047">
    <property type="entry name" value="STROIDFINGER"/>
</dbReference>
<keyword evidence="4" id="KW-0862">Zinc</keyword>
<comment type="similarity">
    <text evidence="1">Belongs to the nuclear hormone receptor family.</text>
</comment>